<keyword evidence="1" id="KW-0732">Signal</keyword>
<name>A0ABP0MU13_9DINO</name>
<gene>
    <name evidence="2" type="ORF">CCMP2556_LOCUS27367</name>
</gene>
<organism evidence="2 3">
    <name type="scientific">Durusdinium trenchii</name>
    <dbReference type="NCBI Taxonomy" id="1381693"/>
    <lineage>
        <taxon>Eukaryota</taxon>
        <taxon>Sar</taxon>
        <taxon>Alveolata</taxon>
        <taxon>Dinophyceae</taxon>
        <taxon>Suessiales</taxon>
        <taxon>Symbiodiniaceae</taxon>
        <taxon>Durusdinium</taxon>
    </lineage>
</organism>
<proteinExistence type="predicted"/>
<sequence>MTIRVLMLVLAMGVAIEEFAESAVENDKECSLSLLQSTMQRSDGVRRTYLKTEGDEANQVDKVNDAVTPASLLTVDAAEASQKTEHSLLKSAFLKDVAQAILDNQVENRTMAREAARRRALG</sequence>
<dbReference type="EMBL" id="CAXAMN010019668">
    <property type="protein sequence ID" value="CAK9054816.1"/>
    <property type="molecule type" value="Genomic_DNA"/>
</dbReference>
<evidence type="ECO:0000313" key="2">
    <source>
        <dbReference type="EMBL" id="CAK9054816.1"/>
    </source>
</evidence>
<feature type="chain" id="PRO_5047242658" evidence="1">
    <location>
        <begin position="23"/>
        <end position="122"/>
    </location>
</feature>
<evidence type="ECO:0000256" key="1">
    <source>
        <dbReference type="SAM" id="SignalP"/>
    </source>
</evidence>
<dbReference type="Proteomes" id="UP001642484">
    <property type="component" value="Unassembled WGS sequence"/>
</dbReference>
<protein>
    <submittedName>
        <fullName evidence="2">Uncharacterized protein</fullName>
    </submittedName>
</protein>
<reference evidence="2 3" key="1">
    <citation type="submission" date="2024-02" db="EMBL/GenBank/DDBJ databases">
        <authorList>
            <person name="Chen Y."/>
            <person name="Shah S."/>
            <person name="Dougan E. K."/>
            <person name="Thang M."/>
            <person name="Chan C."/>
        </authorList>
    </citation>
    <scope>NUCLEOTIDE SEQUENCE [LARGE SCALE GENOMIC DNA]</scope>
</reference>
<keyword evidence="3" id="KW-1185">Reference proteome</keyword>
<comment type="caution">
    <text evidence="2">The sequence shown here is derived from an EMBL/GenBank/DDBJ whole genome shotgun (WGS) entry which is preliminary data.</text>
</comment>
<accession>A0ABP0MU13</accession>
<evidence type="ECO:0000313" key="3">
    <source>
        <dbReference type="Proteomes" id="UP001642484"/>
    </source>
</evidence>
<feature type="signal peptide" evidence="1">
    <location>
        <begin position="1"/>
        <end position="22"/>
    </location>
</feature>